<reference evidence="1" key="1">
    <citation type="submission" date="2015-07" db="EMBL/GenBank/DDBJ databases">
        <title>MeaNS - Measles Nucleotide Surveillance Program.</title>
        <authorList>
            <person name="Tran T."/>
            <person name="Druce J."/>
        </authorList>
    </citation>
    <scope>NUCLEOTIDE SEQUENCE</scope>
    <source>
        <strain evidence="1">UCB-OBI-ISO-001</strain>
        <tissue evidence="1">Gonad</tissue>
    </source>
</reference>
<dbReference type="EMBL" id="KQ419643">
    <property type="protein sequence ID" value="KOF82718.1"/>
    <property type="molecule type" value="Genomic_DNA"/>
</dbReference>
<proteinExistence type="predicted"/>
<name>A0A0L8H0J2_OCTBM</name>
<organism evidence="1">
    <name type="scientific">Octopus bimaculoides</name>
    <name type="common">California two-spotted octopus</name>
    <dbReference type="NCBI Taxonomy" id="37653"/>
    <lineage>
        <taxon>Eukaryota</taxon>
        <taxon>Metazoa</taxon>
        <taxon>Spiralia</taxon>
        <taxon>Lophotrochozoa</taxon>
        <taxon>Mollusca</taxon>
        <taxon>Cephalopoda</taxon>
        <taxon>Coleoidea</taxon>
        <taxon>Octopodiformes</taxon>
        <taxon>Octopoda</taxon>
        <taxon>Incirrata</taxon>
        <taxon>Octopodidae</taxon>
        <taxon>Octopus</taxon>
    </lineage>
</organism>
<sequence>MGSSGAETDGVVVPAVEGNYACGGNSIGSCIGYYRTCDGDDVGGNDGDEEFTGIDKNADNSICSFLKQLVTGATFHIYFFQRYILSDVSKKLVSIPKHLESGAPLTSSRVTMQTMTHSTVAKKYPGVRT</sequence>
<dbReference type="AlphaFoldDB" id="A0A0L8H0J2"/>
<protein>
    <submittedName>
        <fullName evidence="1">Uncharacterized protein</fullName>
    </submittedName>
</protein>
<gene>
    <name evidence="1" type="ORF">OCBIM_22024858mg</name>
</gene>
<accession>A0A0L8H0J2</accession>
<evidence type="ECO:0000313" key="1">
    <source>
        <dbReference type="EMBL" id="KOF82718.1"/>
    </source>
</evidence>